<dbReference type="Gene3D" id="3.30.9.100">
    <property type="match status" value="1"/>
</dbReference>
<dbReference type="GO" id="GO:0044550">
    <property type="term" value="P:secondary metabolite biosynthetic process"/>
    <property type="evidence" value="ECO:0007669"/>
    <property type="project" value="UniProtKB-ARBA"/>
</dbReference>
<name>A0A8H3HTK8_9AGAM</name>
<dbReference type="Gene3D" id="3.50.50.60">
    <property type="entry name" value="FAD/NAD(P)-binding domain"/>
    <property type="match status" value="1"/>
</dbReference>
<dbReference type="InterPro" id="IPR050816">
    <property type="entry name" value="Flavin-dep_Halogenase_NPB"/>
</dbReference>
<proteinExistence type="inferred from homology"/>
<reference evidence="3" key="1">
    <citation type="submission" date="2021-01" db="EMBL/GenBank/DDBJ databases">
        <authorList>
            <person name="Kaushik A."/>
        </authorList>
    </citation>
    <scope>NUCLEOTIDE SEQUENCE</scope>
    <source>
        <strain evidence="3">AG5</strain>
    </source>
</reference>
<accession>A0A8H3HTK8</accession>
<evidence type="ECO:0000313" key="3">
    <source>
        <dbReference type="EMBL" id="CAE7226575.1"/>
    </source>
</evidence>
<dbReference type="GO" id="GO:0140907">
    <property type="term" value="F:flavin-dependent halogenase activity"/>
    <property type="evidence" value="ECO:0007669"/>
    <property type="project" value="UniProtKB-ARBA"/>
</dbReference>
<protein>
    <recommendedName>
        <fullName evidence="5">FAD-binding domain-containing protein</fullName>
    </recommendedName>
</protein>
<sequence length="389" mass="43031">MGTFDAIIVGGGPAGCATALAFVRSAPQASFLLVDNWDPTQFKVGESLPPDSKQTLHRLSPSLVEGLLQDTAQGRHSRCAGNASVWQSPDLQETYAIMNPYGAGWHLDRSAFDETLREQVRSVCAEREAKDCAIIKGTFKSVQKDEHRTWAVVVASDAGDEQSYSSKWLIDASGRQASVARKLGAKTTKLDGLLAFYMVFASTEVDRDTRTLIEASDNGWWYSSQLPDQRRIVVFHTDDCDSTAKLARNKDTFLDMLHNDTTHVSHAVLDNDYRPMSGPKANYPRCTAAASSFLSPFGSQEDRWCAVGDAAMAFDPLSSQGMLTALRSGLSVGAMLANQTLPDAVQNTPEDVEAVTKVFEAIREDYEKKKRYYYAQSIFRGPFWQRRLE</sequence>
<gene>
    <name evidence="3" type="ORF">RDB_LOCUS176639</name>
</gene>
<dbReference type="PANTHER" id="PTHR43747">
    <property type="entry name" value="FAD-BINDING PROTEIN"/>
    <property type="match status" value="1"/>
</dbReference>
<dbReference type="AlphaFoldDB" id="A0A8H3HTK8"/>
<dbReference type="SUPFAM" id="SSF51905">
    <property type="entry name" value="FAD/NAD(P)-binding domain"/>
    <property type="match status" value="1"/>
</dbReference>
<comment type="similarity">
    <text evidence="1">Belongs to the flavin-dependent halogenase family.</text>
</comment>
<evidence type="ECO:0000313" key="4">
    <source>
        <dbReference type="Proteomes" id="UP000663827"/>
    </source>
</evidence>
<evidence type="ECO:0000256" key="1">
    <source>
        <dbReference type="ARBA" id="ARBA00005706"/>
    </source>
</evidence>
<comment type="caution">
    <text evidence="3">The sequence shown here is derived from an EMBL/GenBank/DDBJ whole genome shotgun (WGS) entry which is preliminary data.</text>
</comment>
<dbReference type="PANTHER" id="PTHR43747:SF1">
    <property type="entry name" value="SLR1998 PROTEIN"/>
    <property type="match status" value="1"/>
</dbReference>
<evidence type="ECO:0008006" key="5">
    <source>
        <dbReference type="Google" id="ProtNLM"/>
    </source>
</evidence>
<dbReference type="PRINTS" id="PR00420">
    <property type="entry name" value="RNGMNOXGNASE"/>
</dbReference>
<comment type="catalytic activity">
    <reaction evidence="2">
        <text>melleolide F + FADH2 + chloride + O2 = 6'-chloromelleolide F + FAD + 2 H2O + H(+)</text>
        <dbReference type="Rhea" id="RHEA:67160"/>
        <dbReference type="ChEBI" id="CHEBI:15377"/>
        <dbReference type="ChEBI" id="CHEBI:15378"/>
        <dbReference type="ChEBI" id="CHEBI:15379"/>
        <dbReference type="ChEBI" id="CHEBI:17996"/>
        <dbReference type="ChEBI" id="CHEBI:57692"/>
        <dbReference type="ChEBI" id="CHEBI:58307"/>
        <dbReference type="ChEBI" id="CHEBI:167712"/>
        <dbReference type="ChEBI" id="CHEBI:167713"/>
    </reaction>
    <physiologicalReaction direction="left-to-right" evidence="2">
        <dbReference type="Rhea" id="RHEA:67161"/>
    </physiologicalReaction>
</comment>
<evidence type="ECO:0000256" key="2">
    <source>
        <dbReference type="ARBA" id="ARBA00049364"/>
    </source>
</evidence>
<dbReference type="Proteomes" id="UP000663827">
    <property type="component" value="Unassembled WGS sequence"/>
</dbReference>
<dbReference type="InterPro" id="IPR036188">
    <property type="entry name" value="FAD/NAD-bd_sf"/>
</dbReference>
<dbReference type="EMBL" id="CAJNJQ010006317">
    <property type="protein sequence ID" value="CAE7226575.1"/>
    <property type="molecule type" value="Genomic_DNA"/>
</dbReference>
<organism evidence="3 4">
    <name type="scientific">Rhizoctonia solani</name>
    <dbReference type="NCBI Taxonomy" id="456999"/>
    <lineage>
        <taxon>Eukaryota</taxon>
        <taxon>Fungi</taxon>
        <taxon>Dikarya</taxon>
        <taxon>Basidiomycota</taxon>
        <taxon>Agaricomycotina</taxon>
        <taxon>Agaricomycetes</taxon>
        <taxon>Cantharellales</taxon>
        <taxon>Ceratobasidiaceae</taxon>
        <taxon>Rhizoctonia</taxon>
    </lineage>
</organism>